<comment type="caution">
    <text evidence="1">The sequence shown here is derived from an EMBL/GenBank/DDBJ whole genome shotgun (WGS) entry which is preliminary data.</text>
</comment>
<dbReference type="EMBL" id="UGKR01000003">
    <property type="protein sequence ID" value="STS88414.1"/>
    <property type="molecule type" value="Genomic_DNA"/>
</dbReference>
<sequence>MLSSGKYIFGVRRCRRIWHQGERHFFMLLKNILFPILLRAQEVKCWLRMSHFSAILYALNITCYVLTISADDAFNIMILW</sequence>
<reference evidence="1 2" key="1">
    <citation type="submission" date="2018-06" db="EMBL/GenBank/DDBJ databases">
        <authorList>
            <consortium name="Pathogen Informatics"/>
            <person name="Doyle S."/>
        </authorList>
    </citation>
    <scope>NUCLEOTIDE SEQUENCE [LARGE SCALE GENOMIC DNA]</scope>
    <source>
        <strain evidence="1 2">NCTC9177</strain>
    </source>
</reference>
<accession>A0A7H4MDL4</accession>
<proteinExistence type="predicted"/>
<evidence type="ECO:0000313" key="2">
    <source>
        <dbReference type="Proteomes" id="UP000254545"/>
    </source>
</evidence>
<dbReference type="Proteomes" id="UP000254545">
    <property type="component" value="Unassembled WGS sequence"/>
</dbReference>
<name>A0A7H4MDL4_KLEVA</name>
<dbReference type="AlphaFoldDB" id="A0A7H4MDL4"/>
<protein>
    <submittedName>
        <fullName evidence="1">Uncharacterized protein</fullName>
    </submittedName>
</protein>
<gene>
    <name evidence="1" type="ORF">NCTC9177_02260</name>
</gene>
<evidence type="ECO:0000313" key="1">
    <source>
        <dbReference type="EMBL" id="STS88414.1"/>
    </source>
</evidence>
<organism evidence="1 2">
    <name type="scientific">Klebsiella variicola</name>
    <dbReference type="NCBI Taxonomy" id="244366"/>
    <lineage>
        <taxon>Bacteria</taxon>
        <taxon>Pseudomonadati</taxon>
        <taxon>Pseudomonadota</taxon>
        <taxon>Gammaproteobacteria</taxon>
        <taxon>Enterobacterales</taxon>
        <taxon>Enterobacteriaceae</taxon>
        <taxon>Klebsiella/Raoultella group</taxon>
        <taxon>Klebsiella</taxon>
        <taxon>Klebsiella pneumoniae complex</taxon>
    </lineage>
</organism>